<keyword evidence="2" id="KW-1185">Reference proteome</keyword>
<feature type="region of interest" description="Disordered" evidence="1">
    <location>
        <begin position="1"/>
        <end position="23"/>
    </location>
</feature>
<proteinExistence type="predicted"/>
<reference evidence="3" key="1">
    <citation type="submission" date="2022-11" db="UniProtKB">
        <authorList>
            <consortium name="WormBaseParasite"/>
        </authorList>
    </citation>
    <scope>IDENTIFICATION</scope>
</reference>
<accession>A0A914DGM2</accession>
<evidence type="ECO:0000256" key="1">
    <source>
        <dbReference type="SAM" id="MobiDB-lite"/>
    </source>
</evidence>
<dbReference type="AlphaFoldDB" id="A0A914DGM2"/>
<dbReference type="Proteomes" id="UP000887540">
    <property type="component" value="Unplaced"/>
</dbReference>
<evidence type="ECO:0000313" key="2">
    <source>
        <dbReference type="Proteomes" id="UP000887540"/>
    </source>
</evidence>
<organism evidence="2 3">
    <name type="scientific">Acrobeloides nanus</name>
    <dbReference type="NCBI Taxonomy" id="290746"/>
    <lineage>
        <taxon>Eukaryota</taxon>
        <taxon>Metazoa</taxon>
        <taxon>Ecdysozoa</taxon>
        <taxon>Nematoda</taxon>
        <taxon>Chromadorea</taxon>
        <taxon>Rhabditida</taxon>
        <taxon>Tylenchina</taxon>
        <taxon>Cephalobomorpha</taxon>
        <taxon>Cephaloboidea</taxon>
        <taxon>Cephalobidae</taxon>
        <taxon>Acrobeloides</taxon>
    </lineage>
</organism>
<name>A0A914DGM2_9BILA</name>
<protein>
    <submittedName>
        <fullName evidence="3">Uncharacterized protein</fullName>
    </submittedName>
</protein>
<sequence length="86" mass="9465">MKKANLMNPRNPDSGAPHFNIKTNNNLNTQNTILVLSPSLAPSLPIFHILLHSHLRPTILLPNTPSSSPCPFLSSILNPHPPRFSL</sequence>
<evidence type="ECO:0000313" key="3">
    <source>
        <dbReference type="WBParaSite" id="ACRNAN_scaffold26710.g20746.t1"/>
    </source>
</evidence>
<dbReference type="WBParaSite" id="ACRNAN_scaffold26710.g20746.t1">
    <property type="protein sequence ID" value="ACRNAN_scaffold26710.g20746.t1"/>
    <property type="gene ID" value="ACRNAN_scaffold26710.g20746"/>
</dbReference>